<dbReference type="GO" id="GO:0071949">
    <property type="term" value="F:FAD binding"/>
    <property type="evidence" value="ECO:0007669"/>
    <property type="project" value="InterPro"/>
</dbReference>
<dbReference type="EMBL" id="VIWY01000003">
    <property type="protein sequence ID" value="TWG21220.1"/>
    <property type="molecule type" value="Genomic_DNA"/>
</dbReference>
<accession>A0A561WBI0</accession>
<organism evidence="3 4">
    <name type="scientific">Actinoplanes teichomyceticus</name>
    <dbReference type="NCBI Taxonomy" id="1867"/>
    <lineage>
        <taxon>Bacteria</taxon>
        <taxon>Bacillati</taxon>
        <taxon>Actinomycetota</taxon>
        <taxon>Actinomycetes</taxon>
        <taxon>Micromonosporales</taxon>
        <taxon>Micromonosporaceae</taxon>
        <taxon>Actinoplanes</taxon>
    </lineage>
</organism>
<evidence type="ECO:0000313" key="4">
    <source>
        <dbReference type="Proteomes" id="UP000320239"/>
    </source>
</evidence>
<feature type="domain" description="FAD-binding" evidence="2">
    <location>
        <begin position="3"/>
        <end position="344"/>
    </location>
</feature>
<evidence type="ECO:0000313" key="3">
    <source>
        <dbReference type="EMBL" id="TWG21220.1"/>
    </source>
</evidence>
<dbReference type="PANTHER" id="PTHR43476:SF3">
    <property type="entry name" value="FAD-BINDING MONOOXYGENASE"/>
    <property type="match status" value="1"/>
</dbReference>
<dbReference type="Gene3D" id="3.30.70.2450">
    <property type="match status" value="1"/>
</dbReference>
<dbReference type="AlphaFoldDB" id="A0A561WBI0"/>
<dbReference type="PRINTS" id="PR00420">
    <property type="entry name" value="RNGMNOXGNASE"/>
</dbReference>
<dbReference type="GO" id="GO:0019622">
    <property type="term" value="P:3-(3-hydroxy)phenylpropionate catabolic process"/>
    <property type="evidence" value="ECO:0007669"/>
    <property type="project" value="TreeGrafter"/>
</dbReference>
<dbReference type="InterPro" id="IPR036188">
    <property type="entry name" value="FAD/NAD-bd_sf"/>
</dbReference>
<sequence>MSPVLIVGYGPVGQVLALLLARQGHPVTVVERWAAPYPMPRATVLDGETARTLAVLGLGDALGVIGSPVDAYDWRNARGESLLRMNFAAPGAYGWPDATAFHQPALEQALAARAAEPGIRELITVHRGHTAVRLAETPGAVTLTARTADGAERTLHGSWLIGCDGANSFVREAIGASVTDLGFSHDWLLCDVVPKRDAAVSAANTQICNPRRPTTTVGSGPGRRRFEFMRLPGEPVADLDREDTAWRLLEPFDVTPENATLARHTVYTFRAAVADTFQRGRVLLAGDAAHTMPPFAGAGLCSGIRDVLNLSWKLDRVLRGVSDQRLLETYQPERRAHALDTIEFSVRLGRIVCVTDEAEAAARDAALAAETMPDRPVSRPLRAGLLHLTVGTVAAAPTGSLMPQGRVRADGVTGLFDEVVGVGFTLLTTEDPDTALGDGVRAALARIGVRTVRVVAAGAAATSAEIADLDGVYLPFFAASRARFLLVRPDFHIFGAGRNARELGLIVEQLRSALEVRHSPGD</sequence>
<dbReference type="PANTHER" id="PTHR43476">
    <property type="entry name" value="3-(3-HYDROXY-PHENYL)PROPIONATE/3-HYDROXYCINNAMIC ACID HYDROXYLASE"/>
    <property type="match status" value="1"/>
</dbReference>
<name>A0A561WBI0_ACTTI</name>
<evidence type="ECO:0000256" key="1">
    <source>
        <dbReference type="ARBA" id="ARBA00023002"/>
    </source>
</evidence>
<dbReference type="Gene3D" id="3.50.50.60">
    <property type="entry name" value="FAD/NAD(P)-binding domain"/>
    <property type="match status" value="1"/>
</dbReference>
<gene>
    <name evidence="3" type="ORF">FHX34_103758</name>
</gene>
<dbReference type="Gene3D" id="3.40.30.120">
    <property type="match status" value="1"/>
</dbReference>
<keyword evidence="1" id="KW-0560">Oxidoreductase</keyword>
<dbReference type="InterPro" id="IPR002938">
    <property type="entry name" value="FAD-bd"/>
</dbReference>
<dbReference type="InterPro" id="IPR050631">
    <property type="entry name" value="PheA/TfdB_FAD_monoxygenase"/>
</dbReference>
<comment type="caution">
    <text evidence="3">The sequence shown here is derived from an EMBL/GenBank/DDBJ whole genome shotgun (WGS) entry which is preliminary data.</text>
</comment>
<dbReference type="RefSeq" id="WP_122979872.1">
    <property type="nucleotide sequence ID" value="NZ_BOMX01000172.1"/>
</dbReference>
<keyword evidence="4" id="KW-1185">Reference proteome</keyword>
<dbReference type="Pfam" id="PF01494">
    <property type="entry name" value="FAD_binding_3"/>
    <property type="match status" value="1"/>
</dbReference>
<proteinExistence type="predicted"/>
<dbReference type="OrthoDB" id="3647401at2"/>
<evidence type="ECO:0000259" key="2">
    <source>
        <dbReference type="Pfam" id="PF01494"/>
    </source>
</evidence>
<dbReference type="Proteomes" id="UP000320239">
    <property type="component" value="Unassembled WGS sequence"/>
</dbReference>
<protein>
    <submittedName>
        <fullName evidence="3">Flavoprotein hydroxylase</fullName>
    </submittedName>
</protein>
<dbReference type="SUPFAM" id="SSF51905">
    <property type="entry name" value="FAD/NAD(P)-binding domain"/>
    <property type="match status" value="1"/>
</dbReference>
<reference evidence="3 4" key="1">
    <citation type="submission" date="2019-06" db="EMBL/GenBank/DDBJ databases">
        <title>Sequencing the genomes of 1000 actinobacteria strains.</title>
        <authorList>
            <person name="Klenk H.-P."/>
        </authorList>
    </citation>
    <scope>NUCLEOTIDE SEQUENCE [LARGE SCALE GENOMIC DNA]</scope>
    <source>
        <strain evidence="3 4">DSM 43866</strain>
    </source>
</reference>
<dbReference type="NCBIfam" id="NF004829">
    <property type="entry name" value="PRK06183.1-3"/>
    <property type="match status" value="1"/>
</dbReference>
<dbReference type="GO" id="GO:0008688">
    <property type="term" value="F:3-(3-hydroxyphenyl)propionate hydroxylase activity"/>
    <property type="evidence" value="ECO:0007669"/>
    <property type="project" value="TreeGrafter"/>
</dbReference>